<sequence>MPSLRIRKSVGISRSLTTRKMNGKFWIKYTIITMIRIPPRGIFIDNDNQSLMKSFLVSKRNNPIVYRILNITPTTGYLRNGILHAHPGGWDDIAFHIYIFSFKMLEGLPLLDASANSHWVDRHSAGGLASVPFNSVEHVLHAWKTNPRWKSRGNL</sequence>
<accession>A0A059JIA7</accession>
<name>A0A059JIA7_TRIIM</name>
<dbReference type="HOGENOM" id="CLU_1732791_0_0_1"/>
<protein>
    <submittedName>
        <fullName evidence="1">Uncharacterized protein</fullName>
    </submittedName>
</protein>
<organism evidence="1 2">
    <name type="scientific">Trichophyton interdigitale (strain MR816)</name>
    <dbReference type="NCBI Taxonomy" id="1215338"/>
    <lineage>
        <taxon>Eukaryota</taxon>
        <taxon>Fungi</taxon>
        <taxon>Dikarya</taxon>
        <taxon>Ascomycota</taxon>
        <taxon>Pezizomycotina</taxon>
        <taxon>Eurotiomycetes</taxon>
        <taxon>Eurotiomycetidae</taxon>
        <taxon>Onygenales</taxon>
        <taxon>Arthrodermataceae</taxon>
        <taxon>Trichophyton</taxon>
    </lineage>
</organism>
<reference evidence="1 2" key="1">
    <citation type="submission" date="2014-02" db="EMBL/GenBank/DDBJ databases">
        <title>The Genome Sequence of Trichophyton interdigitale MR816.</title>
        <authorList>
            <consortium name="The Broad Institute Genomics Platform"/>
            <person name="Cuomo C.A."/>
            <person name="White T.C."/>
            <person name="Graser Y."/>
            <person name="Martinez-Rossi N."/>
            <person name="Heitman J."/>
            <person name="Young S.K."/>
            <person name="Zeng Q."/>
            <person name="Gargeya S."/>
            <person name="Abouelleil A."/>
            <person name="Alvarado L."/>
            <person name="Chapman S.B."/>
            <person name="Gainer-Dewar J."/>
            <person name="Goldberg J."/>
            <person name="Griggs A."/>
            <person name="Gujja S."/>
            <person name="Hansen M."/>
            <person name="Howarth C."/>
            <person name="Imamovic A."/>
            <person name="Larimer J."/>
            <person name="Martinez D."/>
            <person name="Murphy C."/>
            <person name="Pearson M.D."/>
            <person name="Persinoti G."/>
            <person name="Poon T."/>
            <person name="Priest M."/>
            <person name="Roberts A.D."/>
            <person name="Saif S."/>
            <person name="Shea T.D."/>
            <person name="Sykes S.N."/>
            <person name="Wortman J."/>
            <person name="Nusbaum C."/>
            <person name="Birren B."/>
        </authorList>
    </citation>
    <scope>NUCLEOTIDE SEQUENCE [LARGE SCALE GENOMIC DNA]</scope>
    <source>
        <strain evidence="1 2">MR816</strain>
    </source>
</reference>
<dbReference type="EMBL" id="AOKY01000061">
    <property type="protein sequence ID" value="KDB27413.1"/>
    <property type="molecule type" value="Genomic_DNA"/>
</dbReference>
<keyword evidence="2" id="KW-1185">Reference proteome</keyword>
<evidence type="ECO:0000313" key="2">
    <source>
        <dbReference type="Proteomes" id="UP000024533"/>
    </source>
</evidence>
<comment type="caution">
    <text evidence="1">The sequence shown here is derived from an EMBL/GenBank/DDBJ whole genome shotgun (WGS) entry which is preliminary data.</text>
</comment>
<dbReference type="AlphaFoldDB" id="A0A059JIA7"/>
<dbReference type="Proteomes" id="UP000024533">
    <property type="component" value="Unassembled WGS sequence"/>
</dbReference>
<evidence type="ECO:0000313" key="1">
    <source>
        <dbReference type="EMBL" id="KDB27413.1"/>
    </source>
</evidence>
<proteinExistence type="predicted"/>
<dbReference type="OrthoDB" id="10497046at2759"/>
<gene>
    <name evidence="1" type="ORF">H109_00795</name>
</gene>